<comment type="caution">
    <text evidence="3">The sequence shown here is derived from an EMBL/GenBank/DDBJ whole genome shotgun (WGS) entry which is preliminary data.</text>
</comment>
<dbReference type="AlphaFoldDB" id="A0A1S9IEC7"/>
<dbReference type="STRING" id="1962263.BS637_02525"/>
<evidence type="ECO:0000313" key="5">
    <source>
        <dbReference type="Proteomes" id="UP000190256"/>
    </source>
</evidence>
<dbReference type="RefSeq" id="WP_235838131.1">
    <property type="nucleotide sequence ID" value="NZ_JADPGM010000001.1"/>
</dbReference>
<accession>A0A1S9IEC7</accession>
<proteinExistence type="predicted"/>
<dbReference type="EMBL" id="MRAD01000002">
    <property type="protein sequence ID" value="OOO63288.1"/>
    <property type="molecule type" value="Genomic_DNA"/>
</dbReference>
<evidence type="ECO:0000256" key="1">
    <source>
        <dbReference type="SAM" id="Phobius"/>
    </source>
</evidence>
<name>A0A1S9IEC7_9CLOT</name>
<gene>
    <name evidence="2" type="ORF">BS637_02525</name>
    <name evidence="3" type="ORF">BS638_04590</name>
</gene>
<reference evidence="3 5" key="2">
    <citation type="submission" date="2016-12" db="EMBL/GenBank/DDBJ databases">
        <title>Clostridium tepidum sp. nov., a close relative of Clostridium sporogenes and Clostridium botulinum Group I.</title>
        <authorList>
            <person name="Dobritsa A.P."/>
            <person name="Kutumbaka K.K."/>
            <person name="Werner K."/>
            <person name="Wiedmann M."/>
            <person name="Asmus A."/>
            <person name="Samadpour M."/>
        </authorList>
    </citation>
    <scope>NUCLEOTIDE SEQUENCE [LARGE SCALE GENOMIC DNA]</scope>
    <source>
        <strain evidence="3 5">IEH 97212</strain>
    </source>
</reference>
<evidence type="ECO:0000313" key="2">
    <source>
        <dbReference type="EMBL" id="OOO63288.1"/>
    </source>
</evidence>
<dbReference type="EMBL" id="MRAE01000007">
    <property type="protein sequence ID" value="OOO68583.1"/>
    <property type="molecule type" value="Genomic_DNA"/>
</dbReference>
<evidence type="ECO:0000313" key="4">
    <source>
        <dbReference type="Proteomes" id="UP000190206"/>
    </source>
</evidence>
<keyword evidence="1" id="KW-0472">Membrane</keyword>
<dbReference type="Proteomes" id="UP000190256">
    <property type="component" value="Unassembled WGS sequence"/>
</dbReference>
<protein>
    <submittedName>
        <fullName evidence="3">Uncharacterized protein</fullName>
    </submittedName>
</protein>
<keyword evidence="1" id="KW-1133">Transmembrane helix</keyword>
<sequence>MNKILSCLKFIKDVFKYTYIITKKVIVAIPRIIKTLLDTFKIRLRFSITFKLNFMYTLIISILLFLFTYAALFAFRSFLIKEDKNNLNMYSEIISNNTYLIIGNDNLEKLILNKSFELKDKIYYIQVISDLKKENEYFLLYFIILGVMNIFILIIIIIKDMQICFIDGEKMIDKF</sequence>
<keyword evidence="1" id="KW-0812">Transmembrane</keyword>
<dbReference type="Proteomes" id="UP000190206">
    <property type="component" value="Unassembled WGS sequence"/>
</dbReference>
<organism evidence="3 5">
    <name type="scientific">Clostridium tepidum</name>
    <dbReference type="NCBI Taxonomy" id="1962263"/>
    <lineage>
        <taxon>Bacteria</taxon>
        <taxon>Bacillati</taxon>
        <taxon>Bacillota</taxon>
        <taxon>Clostridia</taxon>
        <taxon>Eubacteriales</taxon>
        <taxon>Clostridiaceae</taxon>
        <taxon>Clostridium</taxon>
    </lineage>
</organism>
<evidence type="ECO:0000313" key="3">
    <source>
        <dbReference type="EMBL" id="OOO68583.1"/>
    </source>
</evidence>
<feature type="transmembrane region" description="Helical" evidence="1">
    <location>
        <begin position="54"/>
        <end position="75"/>
    </location>
</feature>
<keyword evidence="4" id="KW-1185">Reference proteome</keyword>
<reference evidence="2 4" key="1">
    <citation type="submission" date="2016-12" db="EMBL/GenBank/DDBJ databases">
        <title>Clostridium tepidum sp. nov., a close relative of Clostridium sporogenes and Clostridium botulinum Group I.</title>
        <authorList>
            <person name="Dobritsa A.P."/>
            <person name="Kutumbaka K."/>
            <person name="Werner K."/>
            <person name="Samadpour M."/>
        </authorList>
    </citation>
    <scope>NUCLEOTIDE SEQUENCE [LARGE SCALE GENOMIC DNA]</scope>
    <source>
        <strain evidence="2 4">PE</strain>
    </source>
</reference>
<feature type="transmembrane region" description="Helical" evidence="1">
    <location>
        <begin position="138"/>
        <end position="158"/>
    </location>
</feature>